<dbReference type="AlphaFoldDB" id="A0AAN9GEH0"/>
<reference evidence="3 4" key="1">
    <citation type="submission" date="2024-02" db="EMBL/GenBank/DDBJ databases">
        <title>Chromosome-scale genome assembly of the rough periwinkle Littorina saxatilis.</title>
        <authorList>
            <person name="De Jode A."/>
            <person name="Faria R."/>
            <person name="Formenti G."/>
            <person name="Sims Y."/>
            <person name="Smith T.P."/>
            <person name="Tracey A."/>
            <person name="Wood J.M.D."/>
            <person name="Zagrodzka Z.B."/>
            <person name="Johannesson K."/>
            <person name="Butlin R.K."/>
            <person name="Leder E.H."/>
        </authorList>
    </citation>
    <scope>NUCLEOTIDE SEQUENCE [LARGE SCALE GENOMIC DNA]</scope>
    <source>
        <strain evidence="3">Snail1</strain>
        <tissue evidence="3">Muscle</tissue>
    </source>
</reference>
<gene>
    <name evidence="3" type="ORF">V1264_019377</name>
</gene>
<evidence type="ECO:0000313" key="3">
    <source>
        <dbReference type="EMBL" id="KAK7104704.1"/>
    </source>
</evidence>
<proteinExistence type="inferred from homology"/>
<dbReference type="PANTHER" id="PTHR23419">
    <property type="entry name" value="DIVALENT CATION TOLERANCE CUTA-RELATED"/>
    <property type="match status" value="1"/>
</dbReference>
<sequence>MLLQDLRNKPAFSFLVIVFAGISVYFMPVVLGVFRRVLSTMAESYTSGAASMAFVTVPNMDVAKKLSHGLVKEKLVACVNIIPGITSVYEWEDKVEEDGELLLMIKTMTSKVDQVSDYVRKNHPYDVAEVISSKIDNGNPPYLKWIADVTMGGKQK</sequence>
<keyword evidence="4" id="KW-1185">Reference proteome</keyword>
<dbReference type="GO" id="GO:0005507">
    <property type="term" value="F:copper ion binding"/>
    <property type="evidence" value="ECO:0007669"/>
    <property type="project" value="TreeGrafter"/>
</dbReference>
<dbReference type="InterPro" id="IPR011322">
    <property type="entry name" value="N-reg_PII-like_a/b"/>
</dbReference>
<dbReference type="SUPFAM" id="SSF54913">
    <property type="entry name" value="GlnB-like"/>
    <property type="match status" value="1"/>
</dbReference>
<dbReference type="InterPro" id="IPR004323">
    <property type="entry name" value="Ion_tolerance_CutA"/>
</dbReference>
<comment type="similarity">
    <text evidence="1">Belongs to the CutA family.</text>
</comment>
<dbReference type="EMBL" id="JBAMIC010000008">
    <property type="protein sequence ID" value="KAK7104704.1"/>
    <property type="molecule type" value="Genomic_DNA"/>
</dbReference>
<name>A0AAN9GEH0_9CAEN</name>
<dbReference type="InterPro" id="IPR015867">
    <property type="entry name" value="N-reg_PII/ATP_PRibTrfase_C"/>
</dbReference>
<dbReference type="PANTHER" id="PTHR23419:SF8">
    <property type="entry name" value="FI09726P"/>
    <property type="match status" value="1"/>
</dbReference>
<accession>A0AAN9GEH0</accession>
<organism evidence="3 4">
    <name type="scientific">Littorina saxatilis</name>
    <dbReference type="NCBI Taxonomy" id="31220"/>
    <lineage>
        <taxon>Eukaryota</taxon>
        <taxon>Metazoa</taxon>
        <taxon>Spiralia</taxon>
        <taxon>Lophotrochozoa</taxon>
        <taxon>Mollusca</taxon>
        <taxon>Gastropoda</taxon>
        <taxon>Caenogastropoda</taxon>
        <taxon>Littorinimorpha</taxon>
        <taxon>Littorinoidea</taxon>
        <taxon>Littorinidae</taxon>
        <taxon>Littorina</taxon>
    </lineage>
</organism>
<evidence type="ECO:0000313" key="4">
    <source>
        <dbReference type="Proteomes" id="UP001374579"/>
    </source>
</evidence>
<evidence type="ECO:0000256" key="1">
    <source>
        <dbReference type="ARBA" id="ARBA00010169"/>
    </source>
</evidence>
<evidence type="ECO:0000256" key="2">
    <source>
        <dbReference type="SAM" id="Phobius"/>
    </source>
</evidence>
<keyword evidence="2" id="KW-1133">Transmembrane helix</keyword>
<dbReference type="Gene3D" id="3.30.70.120">
    <property type="match status" value="1"/>
</dbReference>
<dbReference type="Proteomes" id="UP001374579">
    <property type="component" value="Unassembled WGS sequence"/>
</dbReference>
<feature type="transmembrane region" description="Helical" evidence="2">
    <location>
        <begin position="12"/>
        <end position="34"/>
    </location>
</feature>
<dbReference type="GO" id="GO:0010038">
    <property type="term" value="P:response to metal ion"/>
    <property type="evidence" value="ECO:0007669"/>
    <property type="project" value="InterPro"/>
</dbReference>
<keyword evidence="2" id="KW-0812">Transmembrane</keyword>
<keyword evidence="2" id="KW-0472">Membrane</keyword>
<dbReference type="Pfam" id="PF03091">
    <property type="entry name" value="CutA1"/>
    <property type="match status" value="1"/>
</dbReference>
<protein>
    <submittedName>
        <fullName evidence="3">Uncharacterized protein</fullName>
    </submittedName>
</protein>
<comment type="caution">
    <text evidence="3">The sequence shown here is derived from an EMBL/GenBank/DDBJ whole genome shotgun (WGS) entry which is preliminary data.</text>
</comment>